<proteinExistence type="predicted"/>
<dbReference type="SUPFAM" id="SSF51182">
    <property type="entry name" value="RmlC-like cupins"/>
    <property type="match status" value="1"/>
</dbReference>
<dbReference type="Gene3D" id="2.60.120.10">
    <property type="entry name" value="Jelly Rolls"/>
    <property type="match status" value="1"/>
</dbReference>
<feature type="domain" description="Cupin type-2" evidence="1">
    <location>
        <begin position="49"/>
        <end position="106"/>
    </location>
</feature>
<name>A0A3N1KQS2_9PROT</name>
<organism evidence="2 3">
    <name type="scientific">Stella humosa</name>
    <dbReference type="NCBI Taxonomy" id="94"/>
    <lineage>
        <taxon>Bacteria</taxon>
        <taxon>Pseudomonadati</taxon>
        <taxon>Pseudomonadota</taxon>
        <taxon>Alphaproteobacteria</taxon>
        <taxon>Rhodospirillales</taxon>
        <taxon>Stellaceae</taxon>
        <taxon>Stella</taxon>
    </lineage>
</organism>
<dbReference type="InterPro" id="IPR013096">
    <property type="entry name" value="Cupin_2"/>
</dbReference>
<sequence length="117" mass="12488">MPPATRNLLDPGVTSPAAEVTEPLLAAAGVRLERILSLGQASPPGFWYEQAEDEWVAVLAGRARLTIAGEPADREFGPGDAIFLPAGCRHRVAWTDPDQPTVWLALFIDAALGVRST</sequence>
<dbReference type="OrthoDB" id="9798585at2"/>
<evidence type="ECO:0000259" key="1">
    <source>
        <dbReference type="Pfam" id="PF07883"/>
    </source>
</evidence>
<gene>
    <name evidence="2" type="ORF">EDC65_3501</name>
</gene>
<dbReference type="AlphaFoldDB" id="A0A3N1KQS2"/>
<dbReference type="EMBL" id="RJKX01000015">
    <property type="protein sequence ID" value="ROP84153.1"/>
    <property type="molecule type" value="Genomic_DNA"/>
</dbReference>
<protein>
    <submittedName>
        <fullName evidence="2">Cupin 2 domain-containing protein</fullName>
    </submittedName>
</protein>
<comment type="caution">
    <text evidence="2">The sequence shown here is derived from an EMBL/GenBank/DDBJ whole genome shotgun (WGS) entry which is preliminary data.</text>
</comment>
<reference evidence="2 3" key="1">
    <citation type="submission" date="2018-11" db="EMBL/GenBank/DDBJ databases">
        <title>Genomic Encyclopedia of Type Strains, Phase IV (KMG-IV): sequencing the most valuable type-strain genomes for metagenomic binning, comparative biology and taxonomic classification.</title>
        <authorList>
            <person name="Goeker M."/>
        </authorList>
    </citation>
    <scope>NUCLEOTIDE SEQUENCE [LARGE SCALE GENOMIC DNA]</scope>
    <source>
        <strain evidence="2 3">DSM 5900</strain>
    </source>
</reference>
<dbReference type="CDD" id="cd06981">
    <property type="entry name" value="cupin_reut_a1446"/>
    <property type="match status" value="1"/>
</dbReference>
<evidence type="ECO:0000313" key="3">
    <source>
        <dbReference type="Proteomes" id="UP000278222"/>
    </source>
</evidence>
<dbReference type="Pfam" id="PF07883">
    <property type="entry name" value="Cupin_2"/>
    <property type="match status" value="1"/>
</dbReference>
<dbReference type="Proteomes" id="UP000278222">
    <property type="component" value="Unassembled WGS sequence"/>
</dbReference>
<keyword evidence="3" id="KW-1185">Reference proteome</keyword>
<dbReference type="InterPro" id="IPR014710">
    <property type="entry name" value="RmlC-like_jellyroll"/>
</dbReference>
<accession>A0A3N1KQS2</accession>
<dbReference type="InterPro" id="IPR011051">
    <property type="entry name" value="RmlC_Cupin_sf"/>
</dbReference>
<dbReference type="RefSeq" id="WP_123691859.1">
    <property type="nucleotide sequence ID" value="NZ_AP019700.1"/>
</dbReference>
<evidence type="ECO:0000313" key="2">
    <source>
        <dbReference type="EMBL" id="ROP84153.1"/>
    </source>
</evidence>